<dbReference type="AlphaFoldDB" id="A0A1H6QQJ2"/>
<evidence type="ECO:0008006" key="3">
    <source>
        <dbReference type="Google" id="ProtNLM"/>
    </source>
</evidence>
<gene>
    <name evidence="1" type="ORF">SAMN05192539_1001519</name>
</gene>
<proteinExistence type="predicted"/>
<evidence type="ECO:0000313" key="1">
    <source>
        <dbReference type="EMBL" id="SEI45951.1"/>
    </source>
</evidence>
<reference evidence="2" key="1">
    <citation type="submission" date="2016-10" db="EMBL/GenBank/DDBJ databases">
        <authorList>
            <person name="Varghese N."/>
            <person name="Submissions S."/>
        </authorList>
    </citation>
    <scope>NUCLEOTIDE SEQUENCE [LARGE SCALE GENOMIC DNA]</scope>
    <source>
        <strain evidence="2">LMG 26031</strain>
    </source>
</reference>
<evidence type="ECO:0000313" key="2">
    <source>
        <dbReference type="Proteomes" id="UP000198866"/>
    </source>
</evidence>
<dbReference type="EMBL" id="FNYE01000001">
    <property type="protein sequence ID" value="SEI45951.1"/>
    <property type="molecule type" value="Genomic_DNA"/>
</dbReference>
<accession>A0A1H6QQJ2</accession>
<protein>
    <recommendedName>
        <fullName evidence="3">AAA domain-containing protein</fullName>
    </recommendedName>
</protein>
<sequence length="68" mass="7332">MLSTLAIANYRSLRDLIVPLRLNIVTGPIRSGKSSVRRVLRVLAATARGSVIASLARAICPHGKRPAR</sequence>
<name>A0A1H6QQJ2_9BURK</name>
<organism evidence="1 2">
    <name type="scientific">Paraburkholderia diazotrophica</name>
    <dbReference type="NCBI Taxonomy" id="667676"/>
    <lineage>
        <taxon>Bacteria</taxon>
        <taxon>Pseudomonadati</taxon>
        <taxon>Pseudomonadota</taxon>
        <taxon>Betaproteobacteria</taxon>
        <taxon>Burkholderiales</taxon>
        <taxon>Burkholderiaceae</taxon>
        <taxon>Paraburkholderia</taxon>
    </lineage>
</organism>
<dbReference type="STRING" id="667676.SAMN05192539_1001519"/>
<keyword evidence="2" id="KW-1185">Reference proteome</keyword>
<dbReference type="Proteomes" id="UP000198866">
    <property type="component" value="Unassembled WGS sequence"/>
</dbReference>